<sequence>MIGRSVIVACLASLVAAQSNVVGSASGFASGVTGGGDATPATPADTAELMEWLTDDEPRVILLDKEYNFIGTEGTTTENGCRPDSNTCGSSGQDALDGPNWCSDSYPVVEVTYDVAATNPIDVKSNKSLVGVGDKGVIRGKGFRFVNGAENIIFQNVEITELNPQYIWGGDALQFSGSDLIWIDHVRISLVGRQMIVTGFESAGRVTISNSEFDGTTSWSASCNGEHYWTFLFVGEGDQITFANNWIHDTSGRCPKVGDQATLHTVNNYFQTNKGHNFDIADGAQILIEGNVFEDCKTPMPEASTISGGVFNVPSSSDAASCSSALGRSCQVNSVSGSGDFTSFTDTTMLSAIGGATSVWEAISADEVAASVSANAGIGKLSTSSSSSSSSSASTEAVKAADEGAATSSATSAPVSSETPAQTSSKAAVETTSSASTGAAVARWGQCGGSGWTGSTTCADGATCTVQNDWYSQCL</sequence>
<gene>
    <name evidence="1" type="primary">g11685</name>
    <name evidence="1" type="ORF">NpPPO83_00011685</name>
</gene>
<reference evidence="1" key="1">
    <citation type="submission" date="2024-09" db="EMBL/GenBank/DDBJ databases">
        <title>Draft Genome Sequences of Neofusicoccum parvum.</title>
        <authorList>
            <person name="Ashida A."/>
            <person name="Camagna M."/>
            <person name="Tanaka A."/>
            <person name="Takemoto D."/>
        </authorList>
    </citation>
    <scope>NUCLEOTIDE SEQUENCE</scope>
    <source>
        <strain evidence="1">PPO83</strain>
    </source>
</reference>
<keyword evidence="2" id="KW-1185">Reference proteome</keyword>
<protein>
    <submittedName>
        <fullName evidence="1">Pectin lyase a protein</fullName>
    </submittedName>
</protein>
<proteinExistence type="predicted"/>
<comment type="caution">
    <text evidence="1">The sequence shown here is derived from an EMBL/GenBank/DDBJ whole genome shotgun (WGS) entry which is preliminary data.</text>
</comment>
<dbReference type="Proteomes" id="UP001165186">
    <property type="component" value="Unassembled WGS sequence"/>
</dbReference>
<dbReference type="EMBL" id="BSXG01000096">
    <property type="protein sequence ID" value="GME41138.1"/>
    <property type="molecule type" value="Genomic_DNA"/>
</dbReference>
<keyword evidence="1" id="KW-0456">Lyase</keyword>
<evidence type="ECO:0000313" key="2">
    <source>
        <dbReference type="Proteomes" id="UP001165186"/>
    </source>
</evidence>
<evidence type="ECO:0000313" key="1">
    <source>
        <dbReference type="EMBL" id="GME41138.1"/>
    </source>
</evidence>
<name>A0ACB5SHC5_9PEZI</name>
<accession>A0ACB5SHC5</accession>
<organism evidence="1 2">
    <name type="scientific">Neofusicoccum parvum</name>
    <dbReference type="NCBI Taxonomy" id="310453"/>
    <lineage>
        <taxon>Eukaryota</taxon>
        <taxon>Fungi</taxon>
        <taxon>Dikarya</taxon>
        <taxon>Ascomycota</taxon>
        <taxon>Pezizomycotina</taxon>
        <taxon>Dothideomycetes</taxon>
        <taxon>Dothideomycetes incertae sedis</taxon>
        <taxon>Botryosphaeriales</taxon>
        <taxon>Botryosphaeriaceae</taxon>
        <taxon>Neofusicoccum</taxon>
    </lineage>
</organism>